<evidence type="ECO:0000313" key="3">
    <source>
        <dbReference type="Proteomes" id="UP001373714"/>
    </source>
</evidence>
<keyword evidence="3" id="KW-1185">Reference proteome</keyword>
<evidence type="ECO:0000256" key="1">
    <source>
        <dbReference type="SAM" id="MobiDB-lite"/>
    </source>
</evidence>
<evidence type="ECO:0000313" key="2">
    <source>
        <dbReference type="EMBL" id="KAK6354283.1"/>
    </source>
</evidence>
<dbReference type="AlphaFoldDB" id="A0AAV9V6X8"/>
<gene>
    <name evidence="2" type="ORF">TWF730_008696</name>
</gene>
<feature type="compositionally biased region" description="Basic and acidic residues" evidence="1">
    <location>
        <begin position="13"/>
        <end position="29"/>
    </location>
</feature>
<organism evidence="2 3">
    <name type="scientific">Orbilia blumenaviensis</name>
    <dbReference type="NCBI Taxonomy" id="1796055"/>
    <lineage>
        <taxon>Eukaryota</taxon>
        <taxon>Fungi</taxon>
        <taxon>Dikarya</taxon>
        <taxon>Ascomycota</taxon>
        <taxon>Pezizomycotina</taxon>
        <taxon>Orbiliomycetes</taxon>
        <taxon>Orbiliales</taxon>
        <taxon>Orbiliaceae</taxon>
        <taxon>Orbilia</taxon>
    </lineage>
</organism>
<proteinExistence type="predicted"/>
<name>A0AAV9V6X8_9PEZI</name>
<comment type="caution">
    <text evidence="2">The sequence shown here is derived from an EMBL/GenBank/DDBJ whole genome shotgun (WGS) entry which is preliminary data.</text>
</comment>
<feature type="region of interest" description="Disordered" evidence="1">
    <location>
        <begin position="1"/>
        <end position="79"/>
    </location>
</feature>
<accession>A0AAV9V6X8</accession>
<protein>
    <submittedName>
        <fullName evidence="2">Uncharacterized protein</fullName>
    </submittedName>
</protein>
<reference evidence="2 3" key="1">
    <citation type="submission" date="2019-10" db="EMBL/GenBank/DDBJ databases">
        <authorList>
            <person name="Palmer J.M."/>
        </authorList>
    </citation>
    <scope>NUCLEOTIDE SEQUENCE [LARGE SCALE GENOMIC DNA]</scope>
    <source>
        <strain evidence="2 3">TWF730</strain>
    </source>
</reference>
<sequence length="79" mass="8327">MSVEAGISSKDNLVNEKLELSKVRSREPDNQDGPSLTSLVDKNCSPNPPNQIALATAPDNATTPKTPIPTDALRAPDSS</sequence>
<dbReference type="EMBL" id="JAVHNS010000005">
    <property type="protein sequence ID" value="KAK6354283.1"/>
    <property type="molecule type" value="Genomic_DNA"/>
</dbReference>
<dbReference type="Proteomes" id="UP001373714">
    <property type="component" value="Unassembled WGS sequence"/>
</dbReference>